<accession>A0A9N9BXQ5</accession>
<dbReference type="AlphaFoldDB" id="A0A9N9BXQ5"/>
<protein>
    <submittedName>
        <fullName evidence="1">5000_t:CDS:1</fullName>
    </submittedName>
</protein>
<evidence type="ECO:0000313" key="2">
    <source>
        <dbReference type="Proteomes" id="UP000789831"/>
    </source>
</evidence>
<evidence type="ECO:0000313" key="1">
    <source>
        <dbReference type="EMBL" id="CAG8580404.1"/>
    </source>
</evidence>
<reference evidence="1" key="1">
    <citation type="submission" date="2021-06" db="EMBL/GenBank/DDBJ databases">
        <authorList>
            <person name="Kallberg Y."/>
            <person name="Tangrot J."/>
            <person name="Rosling A."/>
        </authorList>
    </citation>
    <scope>NUCLEOTIDE SEQUENCE</scope>
    <source>
        <strain evidence="1">MT106</strain>
    </source>
</reference>
<name>A0A9N9BXQ5_9GLOM</name>
<dbReference type="EMBL" id="CAJVPL010001624">
    <property type="protein sequence ID" value="CAG8580404.1"/>
    <property type="molecule type" value="Genomic_DNA"/>
</dbReference>
<proteinExistence type="predicted"/>
<sequence length="205" mass="24354">MGLIYRIMDKVKEKFASNEARDIELWMVENHNICEDEFLNLVLDENNGVRELKEGEFNKFWTGQPLEGHTHVIINSPYLNTKQEMHELIEHLRIQVQALDPISISLQQLFDKQHIKQGDILFYERTYKGVKFEHQWEVKSIYDKKKLLVVHTLASNKEAKYNNLTEFELRIIKIDPRFKNIKRATGSAYDYFFRCNGENKQAFLS</sequence>
<keyword evidence="2" id="KW-1185">Reference proteome</keyword>
<dbReference type="Proteomes" id="UP000789831">
    <property type="component" value="Unassembled WGS sequence"/>
</dbReference>
<dbReference type="OrthoDB" id="5424209at2759"/>
<organism evidence="1 2">
    <name type="scientific">Ambispora gerdemannii</name>
    <dbReference type="NCBI Taxonomy" id="144530"/>
    <lineage>
        <taxon>Eukaryota</taxon>
        <taxon>Fungi</taxon>
        <taxon>Fungi incertae sedis</taxon>
        <taxon>Mucoromycota</taxon>
        <taxon>Glomeromycotina</taxon>
        <taxon>Glomeromycetes</taxon>
        <taxon>Archaeosporales</taxon>
        <taxon>Ambisporaceae</taxon>
        <taxon>Ambispora</taxon>
    </lineage>
</organism>
<gene>
    <name evidence="1" type="ORF">AGERDE_LOCUS8092</name>
</gene>
<comment type="caution">
    <text evidence="1">The sequence shown here is derived from an EMBL/GenBank/DDBJ whole genome shotgun (WGS) entry which is preliminary data.</text>
</comment>